<dbReference type="PANTHER" id="PTHR43654">
    <property type="entry name" value="GLUTAMATE 5-KINASE"/>
    <property type="match status" value="1"/>
</dbReference>
<dbReference type="GO" id="GO:0005829">
    <property type="term" value="C:cytosol"/>
    <property type="evidence" value="ECO:0007669"/>
    <property type="project" value="TreeGrafter"/>
</dbReference>
<keyword evidence="1" id="KW-0808">Transferase</keyword>
<evidence type="ECO:0000313" key="7">
    <source>
        <dbReference type="Proteomes" id="UP000007267"/>
    </source>
</evidence>
<dbReference type="GO" id="GO:0016114">
    <property type="term" value="P:terpenoid biosynthetic process"/>
    <property type="evidence" value="ECO:0007669"/>
    <property type="project" value="TreeGrafter"/>
</dbReference>
<dbReference type="PANTHER" id="PTHR43654:SF1">
    <property type="entry name" value="ISOPENTENYL PHOSPHATE KINASE"/>
    <property type="match status" value="1"/>
</dbReference>
<keyword evidence="4" id="KW-0067">ATP-binding</keyword>
<dbReference type="SUPFAM" id="SSF53633">
    <property type="entry name" value="Carbamate kinase-like"/>
    <property type="match status" value="1"/>
</dbReference>
<dbReference type="AlphaFoldDB" id="K7FHS8"/>
<dbReference type="eggNOG" id="ENOG502QQ1X">
    <property type="taxonomic scope" value="Eukaryota"/>
</dbReference>
<evidence type="ECO:0000256" key="2">
    <source>
        <dbReference type="ARBA" id="ARBA00022741"/>
    </source>
</evidence>
<keyword evidence="7" id="KW-1185">Reference proteome</keyword>
<dbReference type="GO" id="GO:0005524">
    <property type="term" value="F:ATP binding"/>
    <property type="evidence" value="ECO:0007669"/>
    <property type="project" value="UniProtKB-KW"/>
</dbReference>
<dbReference type="EMBL" id="AGCU01037249">
    <property type="status" value="NOT_ANNOTATED_CDS"/>
    <property type="molecule type" value="Genomic_DNA"/>
</dbReference>
<dbReference type="Ensembl" id="ENSPSIT00000007629.1">
    <property type="protein sequence ID" value="ENSPSIP00000007588.1"/>
    <property type="gene ID" value="ENSPSIG00000006984.1"/>
</dbReference>
<dbReference type="InterPro" id="IPR036393">
    <property type="entry name" value="AceGlu_kinase-like_sf"/>
</dbReference>
<keyword evidence="3" id="KW-0418">Kinase</keyword>
<evidence type="ECO:0000256" key="4">
    <source>
        <dbReference type="ARBA" id="ARBA00022840"/>
    </source>
</evidence>
<evidence type="ECO:0000259" key="5">
    <source>
        <dbReference type="Pfam" id="PF00696"/>
    </source>
</evidence>
<sequence>LDHGRGQHKSLVRPAALWSLATAGRKVSQAGIAAIRDALDVGYVPVVHGDCAPDSEQHCCILSGDTIVEVLSREFSPRRVVFLTDVDGIYDRPPDTPGARLVSSISIHPDGSMDPPVLTSSLPHDTTGGVSLKLQAAVNIVLQSTGAIPVLICKLDSDAADRACLTGELGAGEGTRLSLAAA</sequence>
<reference evidence="6" key="3">
    <citation type="submission" date="2025-08" db="UniProtKB">
        <authorList>
            <consortium name="Ensembl"/>
        </authorList>
    </citation>
    <scope>IDENTIFICATION</scope>
</reference>
<dbReference type="InterPro" id="IPR001048">
    <property type="entry name" value="Asp/Glu/Uridylate_kinase"/>
</dbReference>
<proteinExistence type="predicted"/>
<evidence type="ECO:0000313" key="6">
    <source>
        <dbReference type="Ensembl" id="ENSPSIP00000007588.1"/>
    </source>
</evidence>
<dbReference type="Gene3D" id="3.40.1160.10">
    <property type="entry name" value="Acetylglutamate kinase-like"/>
    <property type="match status" value="1"/>
</dbReference>
<dbReference type="Proteomes" id="UP000007267">
    <property type="component" value="Unassembled WGS sequence"/>
</dbReference>
<feature type="domain" description="Aspartate/glutamate/uridylate kinase" evidence="5">
    <location>
        <begin position="25"/>
        <end position="153"/>
    </location>
</feature>
<keyword evidence="2" id="KW-0547">Nucleotide-binding</keyword>
<dbReference type="HOGENOM" id="CLU_070213_0_0_1"/>
<evidence type="ECO:0000256" key="1">
    <source>
        <dbReference type="ARBA" id="ARBA00022679"/>
    </source>
</evidence>
<dbReference type="GO" id="GO:0102043">
    <property type="term" value="F:isopentenyl phosphate kinase activity"/>
    <property type="evidence" value="ECO:0007669"/>
    <property type="project" value="TreeGrafter"/>
</dbReference>
<reference evidence="7" key="1">
    <citation type="submission" date="2011-10" db="EMBL/GenBank/DDBJ databases">
        <authorList>
            <consortium name="Soft-shell Turtle Genome Consortium"/>
        </authorList>
    </citation>
    <scope>NUCLEOTIDE SEQUENCE [LARGE SCALE GENOMIC DNA]</scope>
    <source>
        <strain evidence="7">Daiwa-1</strain>
    </source>
</reference>
<dbReference type="GO" id="GO:0016301">
    <property type="term" value="F:kinase activity"/>
    <property type="evidence" value="ECO:0007669"/>
    <property type="project" value="UniProtKB-KW"/>
</dbReference>
<organism evidence="6 7">
    <name type="scientific">Pelodiscus sinensis</name>
    <name type="common">Chinese softshell turtle</name>
    <name type="synonym">Trionyx sinensis</name>
    <dbReference type="NCBI Taxonomy" id="13735"/>
    <lineage>
        <taxon>Eukaryota</taxon>
        <taxon>Metazoa</taxon>
        <taxon>Chordata</taxon>
        <taxon>Craniata</taxon>
        <taxon>Vertebrata</taxon>
        <taxon>Euteleostomi</taxon>
        <taxon>Archelosauria</taxon>
        <taxon>Testudinata</taxon>
        <taxon>Testudines</taxon>
        <taxon>Cryptodira</taxon>
        <taxon>Trionychia</taxon>
        <taxon>Trionychidae</taxon>
        <taxon>Pelodiscus</taxon>
    </lineage>
</organism>
<evidence type="ECO:0000256" key="3">
    <source>
        <dbReference type="ARBA" id="ARBA00022777"/>
    </source>
</evidence>
<accession>K7FHS8</accession>
<reference evidence="6" key="4">
    <citation type="submission" date="2025-09" db="UniProtKB">
        <authorList>
            <consortium name="Ensembl"/>
        </authorList>
    </citation>
    <scope>IDENTIFICATION</scope>
</reference>
<dbReference type="GeneTree" id="ENSGT00500000044903"/>
<reference evidence="7" key="2">
    <citation type="journal article" date="2013" name="Nat. Genet.">
        <title>The draft genomes of soft-shell turtle and green sea turtle yield insights into the development and evolution of the turtle-specific body plan.</title>
        <authorList>
            <person name="Wang Z."/>
            <person name="Pascual-Anaya J."/>
            <person name="Zadissa A."/>
            <person name="Li W."/>
            <person name="Niimura Y."/>
            <person name="Huang Z."/>
            <person name="Li C."/>
            <person name="White S."/>
            <person name="Xiong Z."/>
            <person name="Fang D."/>
            <person name="Wang B."/>
            <person name="Ming Y."/>
            <person name="Chen Y."/>
            <person name="Zheng Y."/>
            <person name="Kuraku S."/>
            <person name="Pignatelli M."/>
            <person name="Herrero J."/>
            <person name="Beal K."/>
            <person name="Nozawa M."/>
            <person name="Li Q."/>
            <person name="Wang J."/>
            <person name="Zhang H."/>
            <person name="Yu L."/>
            <person name="Shigenobu S."/>
            <person name="Wang J."/>
            <person name="Liu J."/>
            <person name="Flicek P."/>
            <person name="Searle S."/>
            <person name="Wang J."/>
            <person name="Kuratani S."/>
            <person name="Yin Y."/>
            <person name="Aken B."/>
            <person name="Zhang G."/>
            <person name="Irie N."/>
        </authorList>
    </citation>
    <scope>NUCLEOTIDE SEQUENCE [LARGE SCALE GENOMIC DNA]</scope>
    <source>
        <strain evidence="7">Daiwa-1</strain>
    </source>
</reference>
<dbReference type="Pfam" id="PF00696">
    <property type="entry name" value="AA_kinase"/>
    <property type="match status" value="1"/>
</dbReference>
<protein>
    <recommendedName>
        <fullName evidence="5">Aspartate/glutamate/uridylate kinase domain-containing protein</fullName>
    </recommendedName>
</protein>
<name>K7FHS8_PELSI</name>